<dbReference type="EMBL" id="AVOT02021420">
    <property type="protein sequence ID" value="MBW0510231.1"/>
    <property type="molecule type" value="Genomic_DNA"/>
</dbReference>
<dbReference type="AlphaFoldDB" id="A0A9Q3E0W9"/>
<keyword evidence="3" id="KW-1185">Reference proteome</keyword>
<sequence>MPQPPTEGEFQNLELLWKYMHNSSREKRYSVSTLRSNMTHNQIETGCDRPGTPNSYKNSFKTVTSRKLECPFRLYEREYTKSTNWNIKVKKTQYSHDATESMMEHPAFREFNEQESPQIFHIS</sequence>
<reference evidence="2" key="1">
    <citation type="submission" date="2021-03" db="EMBL/GenBank/DDBJ databases">
        <title>Draft genome sequence of rust myrtle Austropuccinia psidii MF-1, a brazilian biotype.</title>
        <authorList>
            <person name="Quecine M.C."/>
            <person name="Pachon D.M.R."/>
            <person name="Bonatelli M.L."/>
            <person name="Correr F.H."/>
            <person name="Franceschini L.M."/>
            <person name="Leite T.F."/>
            <person name="Margarido G.R.A."/>
            <person name="Almeida C.A."/>
            <person name="Ferrarezi J.A."/>
            <person name="Labate C.A."/>
        </authorList>
    </citation>
    <scope>NUCLEOTIDE SEQUENCE</scope>
    <source>
        <strain evidence="2">MF-1</strain>
    </source>
</reference>
<proteinExistence type="inferred from homology"/>
<gene>
    <name evidence="2" type="ORF">O181_049946</name>
</gene>
<comment type="caution">
    <text evidence="2">The sequence shown here is derived from an EMBL/GenBank/DDBJ whole genome shotgun (WGS) entry which is preliminary data.</text>
</comment>
<dbReference type="GO" id="GO:0004491">
    <property type="term" value="F:methylmalonate-semialdehyde dehydrogenase (acylating, NAD) activity"/>
    <property type="evidence" value="ECO:0007669"/>
    <property type="project" value="InterPro"/>
</dbReference>
<name>A0A9Q3E0W9_9BASI</name>
<dbReference type="Proteomes" id="UP000765509">
    <property type="component" value="Unassembled WGS sequence"/>
</dbReference>
<evidence type="ECO:0000313" key="2">
    <source>
        <dbReference type="EMBL" id="MBW0510231.1"/>
    </source>
</evidence>
<evidence type="ECO:0000256" key="1">
    <source>
        <dbReference type="ARBA" id="ARBA00009986"/>
    </source>
</evidence>
<dbReference type="GO" id="GO:0006210">
    <property type="term" value="P:thymine catabolic process"/>
    <property type="evidence" value="ECO:0007669"/>
    <property type="project" value="TreeGrafter"/>
</dbReference>
<comment type="similarity">
    <text evidence="1">Belongs to the aldehyde dehydrogenase family.</text>
</comment>
<dbReference type="OrthoDB" id="3356549at2759"/>
<accession>A0A9Q3E0W9</accession>
<dbReference type="GO" id="GO:0006574">
    <property type="term" value="P:L-valine catabolic process"/>
    <property type="evidence" value="ECO:0007669"/>
    <property type="project" value="TreeGrafter"/>
</dbReference>
<dbReference type="PANTHER" id="PTHR43866">
    <property type="entry name" value="MALONATE-SEMIALDEHYDE DEHYDROGENASE"/>
    <property type="match status" value="1"/>
</dbReference>
<organism evidence="2 3">
    <name type="scientific">Austropuccinia psidii MF-1</name>
    <dbReference type="NCBI Taxonomy" id="1389203"/>
    <lineage>
        <taxon>Eukaryota</taxon>
        <taxon>Fungi</taxon>
        <taxon>Dikarya</taxon>
        <taxon>Basidiomycota</taxon>
        <taxon>Pucciniomycotina</taxon>
        <taxon>Pucciniomycetes</taxon>
        <taxon>Pucciniales</taxon>
        <taxon>Sphaerophragmiaceae</taxon>
        <taxon>Austropuccinia</taxon>
    </lineage>
</organism>
<evidence type="ECO:0000313" key="3">
    <source>
        <dbReference type="Proteomes" id="UP000765509"/>
    </source>
</evidence>
<dbReference type="InterPro" id="IPR010061">
    <property type="entry name" value="MeMal-semiAld_DH"/>
</dbReference>
<protein>
    <submittedName>
        <fullName evidence="2">Uncharacterized protein</fullName>
    </submittedName>
</protein>
<dbReference type="PANTHER" id="PTHR43866:SF3">
    <property type="entry name" value="METHYLMALONATE-SEMIALDEHYDE DEHYDROGENASE [ACYLATING], MITOCHONDRIAL"/>
    <property type="match status" value="1"/>
</dbReference>